<dbReference type="AlphaFoldDB" id="A0A2P2J1F5"/>
<dbReference type="EMBL" id="GGEC01006797">
    <property type="protein sequence ID" value="MBW87280.1"/>
    <property type="molecule type" value="Transcribed_RNA"/>
</dbReference>
<reference evidence="1" key="1">
    <citation type="submission" date="2018-02" db="EMBL/GenBank/DDBJ databases">
        <title>Rhizophora mucronata_Transcriptome.</title>
        <authorList>
            <person name="Meera S.P."/>
            <person name="Sreeshan A."/>
            <person name="Augustine A."/>
        </authorList>
    </citation>
    <scope>NUCLEOTIDE SEQUENCE</scope>
    <source>
        <tissue evidence="1">Leaf</tissue>
    </source>
</reference>
<name>A0A2P2J1F5_RHIMU</name>
<protein>
    <submittedName>
        <fullName evidence="1">Uncharacterized protein</fullName>
    </submittedName>
</protein>
<sequence>MEIHIRTHLSKRLHNHVKSCLLEEKV</sequence>
<evidence type="ECO:0000313" key="1">
    <source>
        <dbReference type="EMBL" id="MBW87280.1"/>
    </source>
</evidence>
<proteinExistence type="predicted"/>
<accession>A0A2P2J1F5</accession>
<organism evidence="1">
    <name type="scientific">Rhizophora mucronata</name>
    <name type="common">Asiatic mangrove</name>
    <dbReference type="NCBI Taxonomy" id="61149"/>
    <lineage>
        <taxon>Eukaryota</taxon>
        <taxon>Viridiplantae</taxon>
        <taxon>Streptophyta</taxon>
        <taxon>Embryophyta</taxon>
        <taxon>Tracheophyta</taxon>
        <taxon>Spermatophyta</taxon>
        <taxon>Magnoliopsida</taxon>
        <taxon>eudicotyledons</taxon>
        <taxon>Gunneridae</taxon>
        <taxon>Pentapetalae</taxon>
        <taxon>rosids</taxon>
        <taxon>fabids</taxon>
        <taxon>Malpighiales</taxon>
        <taxon>Rhizophoraceae</taxon>
        <taxon>Rhizophora</taxon>
    </lineage>
</organism>